<comment type="subunit">
    <text evidence="2">Monomer.</text>
</comment>
<dbReference type="PANTHER" id="PTHR45348:SF2">
    <property type="entry name" value="ZINC-TYPE ALCOHOL DEHYDROGENASE-LIKE PROTEIN C2E1P3.01"/>
    <property type="match status" value="1"/>
</dbReference>
<keyword evidence="3" id="KW-0560">Oxidoreductase</keyword>
<dbReference type="InterPro" id="IPR013149">
    <property type="entry name" value="ADH-like_C"/>
</dbReference>
<dbReference type="InterPro" id="IPR036291">
    <property type="entry name" value="NAD(P)-bd_dom_sf"/>
</dbReference>
<dbReference type="SUPFAM" id="SSF51735">
    <property type="entry name" value="NAD(P)-binding Rossmann-fold domains"/>
    <property type="match status" value="1"/>
</dbReference>
<keyword evidence="6" id="KW-1185">Reference proteome</keyword>
<reference evidence="5 6" key="1">
    <citation type="journal article" date="2016" name="Nat. Commun.">
        <title>Ectomycorrhizal ecology is imprinted in the genome of the dominant symbiotic fungus Cenococcum geophilum.</title>
        <authorList>
            <consortium name="DOE Joint Genome Institute"/>
            <person name="Peter M."/>
            <person name="Kohler A."/>
            <person name="Ohm R.A."/>
            <person name="Kuo A."/>
            <person name="Krutzmann J."/>
            <person name="Morin E."/>
            <person name="Arend M."/>
            <person name="Barry K.W."/>
            <person name="Binder M."/>
            <person name="Choi C."/>
            <person name="Clum A."/>
            <person name="Copeland A."/>
            <person name="Grisel N."/>
            <person name="Haridas S."/>
            <person name="Kipfer T."/>
            <person name="LaButti K."/>
            <person name="Lindquist E."/>
            <person name="Lipzen A."/>
            <person name="Maire R."/>
            <person name="Meier B."/>
            <person name="Mihaltcheva S."/>
            <person name="Molinier V."/>
            <person name="Murat C."/>
            <person name="Poggeler S."/>
            <person name="Quandt C.A."/>
            <person name="Sperisen C."/>
            <person name="Tritt A."/>
            <person name="Tisserant E."/>
            <person name="Crous P.W."/>
            <person name="Henrissat B."/>
            <person name="Nehls U."/>
            <person name="Egli S."/>
            <person name="Spatafora J.W."/>
            <person name="Grigoriev I.V."/>
            <person name="Martin F.M."/>
        </authorList>
    </citation>
    <scope>NUCLEOTIDE SEQUENCE [LARGE SCALE GENOMIC DNA]</scope>
    <source>
        <strain evidence="5 6">CBS 459.81</strain>
    </source>
</reference>
<feature type="domain" description="Enoyl reductase (ER)" evidence="4">
    <location>
        <begin position="10"/>
        <end position="344"/>
    </location>
</feature>
<evidence type="ECO:0000313" key="5">
    <source>
        <dbReference type="EMBL" id="OCK81704.1"/>
    </source>
</evidence>
<dbReference type="InterPro" id="IPR020843">
    <property type="entry name" value="ER"/>
</dbReference>
<dbReference type="InterPro" id="IPR011032">
    <property type="entry name" value="GroES-like_sf"/>
</dbReference>
<dbReference type="PANTHER" id="PTHR45348">
    <property type="entry name" value="HYPOTHETICAL OXIDOREDUCTASE (EUROFUNG)"/>
    <property type="match status" value="1"/>
</dbReference>
<evidence type="ECO:0000313" key="6">
    <source>
        <dbReference type="Proteomes" id="UP000250266"/>
    </source>
</evidence>
<dbReference type="InterPro" id="IPR047122">
    <property type="entry name" value="Trans-enoyl_RdTase-like"/>
</dbReference>
<dbReference type="AlphaFoldDB" id="A0A8E2JGG7"/>
<dbReference type="Pfam" id="PF08240">
    <property type="entry name" value="ADH_N"/>
    <property type="match status" value="1"/>
</dbReference>
<accession>A0A8E2JGG7</accession>
<evidence type="ECO:0000259" key="4">
    <source>
        <dbReference type="SMART" id="SM00829"/>
    </source>
</evidence>
<dbReference type="EMBL" id="KV744911">
    <property type="protein sequence ID" value="OCK81704.1"/>
    <property type="molecule type" value="Genomic_DNA"/>
</dbReference>
<dbReference type="Pfam" id="PF00107">
    <property type="entry name" value="ADH_zinc_N"/>
    <property type="match status" value="1"/>
</dbReference>
<protein>
    <submittedName>
        <fullName evidence="5">Putative zinc-binding oxidoreductase ToxD</fullName>
    </submittedName>
</protein>
<dbReference type="Gene3D" id="3.90.180.10">
    <property type="entry name" value="Medium-chain alcohol dehydrogenases, catalytic domain"/>
    <property type="match status" value="1"/>
</dbReference>
<dbReference type="Proteomes" id="UP000250266">
    <property type="component" value="Unassembled WGS sequence"/>
</dbReference>
<comment type="similarity">
    <text evidence="1">Belongs to the zinc-containing alcohol dehydrogenase family.</text>
</comment>
<gene>
    <name evidence="5" type="ORF">K432DRAFT_294906</name>
</gene>
<sequence>MKAVKIIKAGQAAVVSAPLPRLRPGYVMVKTQAVALNPTDWKHIDWMPTPSATVGCDYAGIIEKIGEGVDPSLLLKPGDRVAGFVHGGNSVEVEDGAFAEYVVAKAGLCIKIPNAMGWEDAATLGVGMVTVGQGLYQSMGLPLPKAGTEKERILVYGGSTATGAYAIQFAKMSGFEVVTTCSPRNFDYVRSLGADHIFDYSSPDCGKQIREVTKDSLFYAFDTISEPGSAQICADALASEGASAGKKPFYGCILNIKSPRADVQSAYTLGYTAVGEGFKMRGMELEPRPRDYEFAVGFMRVVERLLADGSFRVHRTDVREGGLEGVLDGLNDLREGKVSGRKIVYRVGEGKV</sequence>
<evidence type="ECO:0000256" key="3">
    <source>
        <dbReference type="ARBA" id="ARBA00023002"/>
    </source>
</evidence>
<dbReference type="InterPro" id="IPR013154">
    <property type="entry name" value="ADH-like_N"/>
</dbReference>
<evidence type="ECO:0000256" key="2">
    <source>
        <dbReference type="ARBA" id="ARBA00011245"/>
    </source>
</evidence>
<name>A0A8E2JGG7_9PEZI</name>
<dbReference type="SUPFAM" id="SSF50129">
    <property type="entry name" value="GroES-like"/>
    <property type="match status" value="1"/>
</dbReference>
<proteinExistence type="inferred from homology"/>
<dbReference type="OrthoDB" id="48317at2759"/>
<dbReference type="CDD" id="cd08249">
    <property type="entry name" value="enoyl_reductase_like"/>
    <property type="match status" value="1"/>
</dbReference>
<organism evidence="5 6">
    <name type="scientific">Lepidopterella palustris CBS 459.81</name>
    <dbReference type="NCBI Taxonomy" id="1314670"/>
    <lineage>
        <taxon>Eukaryota</taxon>
        <taxon>Fungi</taxon>
        <taxon>Dikarya</taxon>
        <taxon>Ascomycota</taxon>
        <taxon>Pezizomycotina</taxon>
        <taxon>Dothideomycetes</taxon>
        <taxon>Pleosporomycetidae</taxon>
        <taxon>Mytilinidiales</taxon>
        <taxon>Argynnaceae</taxon>
        <taxon>Lepidopterella</taxon>
    </lineage>
</organism>
<dbReference type="GO" id="GO:0016651">
    <property type="term" value="F:oxidoreductase activity, acting on NAD(P)H"/>
    <property type="evidence" value="ECO:0007669"/>
    <property type="project" value="InterPro"/>
</dbReference>
<evidence type="ECO:0000256" key="1">
    <source>
        <dbReference type="ARBA" id="ARBA00008072"/>
    </source>
</evidence>
<dbReference type="Gene3D" id="3.40.50.720">
    <property type="entry name" value="NAD(P)-binding Rossmann-like Domain"/>
    <property type="match status" value="1"/>
</dbReference>
<dbReference type="SMART" id="SM00829">
    <property type="entry name" value="PKS_ER"/>
    <property type="match status" value="1"/>
</dbReference>